<feature type="domain" description="SAP" evidence="2">
    <location>
        <begin position="17"/>
        <end position="51"/>
    </location>
</feature>
<dbReference type="PANTHER" id="PTHR35558:SF1">
    <property type="entry name" value="ENDONUCLEASE_EXONUCLEASE_PHOSPHATASE DOMAIN-CONTAINING PROTEIN"/>
    <property type="match status" value="1"/>
</dbReference>
<name>A0ABN8PHA9_9CNID</name>
<organism evidence="3 4">
    <name type="scientific">Porites lobata</name>
    <dbReference type="NCBI Taxonomy" id="104759"/>
    <lineage>
        <taxon>Eukaryota</taxon>
        <taxon>Metazoa</taxon>
        <taxon>Cnidaria</taxon>
        <taxon>Anthozoa</taxon>
        <taxon>Hexacorallia</taxon>
        <taxon>Scleractinia</taxon>
        <taxon>Fungiina</taxon>
        <taxon>Poritidae</taxon>
        <taxon>Porites</taxon>
    </lineage>
</organism>
<evidence type="ECO:0000259" key="2">
    <source>
        <dbReference type="PROSITE" id="PS50800"/>
    </source>
</evidence>
<keyword evidence="1" id="KW-0238">DNA-binding</keyword>
<dbReference type="PANTHER" id="PTHR35558">
    <property type="entry name" value="SGNH_HYDRO DOMAIN-CONTAINING PROTEIN"/>
    <property type="match status" value="1"/>
</dbReference>
<gene>
    <name evidence="3" type="ORF">PLOB_00043794</name>
</gene>
<comment type="caution">
    <text evidence="3">The sequence shown here is derived from an EMBL/GenBank/DDBJ whole genome shotgun (WGS) entry which is preliminary data.</text>
</comment>
<dbReference type="InterPro" id="IPR003034">
    <property type="entry name" value="SAP_dom"/>
</dbReference>
<accession>A0ABN8PHA9</accession>
<evidence type="ECO:0000313" key="3">
    <source>
        <dbReference type="EMBL" id="CAH3143886.1"/>
    </source>
</evidence>
<keyword evidence="4" id="KW-1185">Reference proteome</keyword>
<dbReference type="Gene3D" id="1.10.150.130">
    <property type="match status" value="1"/>
</dbReference>
<dbReference type="Proteomes" id="UP001159405">
    <property type="component" value="Unassembled WGS sequence"/>
</dbReference>
<sequence>MLPRQTIRGPMPSDLELGRLYIKDLRSRCSRLNLTTTGGRDALIKRIEEARTNIDNLPGTPSPIQDGGEHVENENDQNALELQFRHLQRQVQELLDRESPQDGLLSATQLTQVQSIVQGSLNEAIEKAAVSAFIGSSPPATAPPTQARDSSVNDALQISLPVISVSPENCSTRDPAMDSVHELPAKLVKEILTGEFIELSKLLPKNFNVLNPSQDEPLTLTLENSVIKINKAKATYISDITEWTTAFTAYMGVLISKFPHRASELLEYLSLTRYAARYHRGLDGMLPPASTPSQCNTRPHPSLFVQALAKEAERYLGMSLAPSTKKTYGSGMRQFFTFCSQMYVNPQLPISDDILINFSVAMARSVQYTTIKNYLSAVKNYHSSHGYELHLSNFLRLRLILRGMKHSQGHQSKERRPIT</sequence>
<protein>
    <recommendedName>
        <fullName evidence="2">SAP domain-containing protein</fullName>
    </recommendedName>
</protein>
<evidence type="ECO:0000313" key="4">
    <source>
        <dbReference type="Proteomes" id="UP001159405"/>
    </source>
</evidence>
<dbReference type="SUPFAM" id="SSF47823">
    <property type="entry name" value="lambda integrase-like, N-terminal domain"/>
    <property type="match status" value="1"/>
</dbReference>
<dbReference type="EMBL" id="CALNXK010000072">
    <property type="protein sequence ID" value="CAH3143886.1"/>
    <property type="molecule type" value="Genomic_DNA"/>
</dbReference>
<reference evidence="3 4" key="1">
    <citation type="submission" date="2022-05" db="EMBL/GenBank/DDBJ databases">
        <authorList>
            <consortium name="Genoscope - CEA"/>
            <person name="William W."/>
        </authorList>
    </citation>
    <scope>NUCLEOTIDE SEQUENCE [LARGE SCALE GENOMIC DNA]</scope>
</reference>
<evidence type="ECO:0000256" key="1">
    <source>
        <dbReference type="ARBA" id="ARBA00023125"/>
    </source>
</evidence>
<dbReference type="InterPro" id="IPR010998">
    <property type="entry name" value="Integrase_recombinase_N"/>
</dbReference>
<proteinExistence type="predicted"/>
<dbReference type="PROSITE" id="PS50800">
    <property type="entry name" value="SAP"/>
    <property type="match status" value="1"/>
</dbReference>